<organism evidence="2 3">
    <name type="scientific">Erysipelothrix rhusiopathiae ATCC 19414</name>
    <dbReference type="NCBI Taxonomy" id="525280"/>
    <lineage>
        <taxon>Bacteria</taxon>
        <taxon>Bacillati</taxon>
        <taxon>Bacillota</taxon>
        <taxon>Erysipelotrichia</taxon>
        <taxon>Erysipelotrichales</taxon>
        <taxon>Erysipelotrichaceae</taxon>
        <taxon>Erysipelothrix</taxon>
    </lineage>
</organism>
<dbReference type="InterPro" id="IPR021737">
    <property type="entry name" value="Phage_phiKZ_Orf197"/>
</dbReference>
<comment type="caution">
    <text evidence="2">The sequence shown here is derived from an EMBL/GenBank/DDBJ whole genome shotgun (WGS) entry which is preliminary data.</text>
</comment>
<gene>
    <name evidence="2" type="ORF">HMPREF0357_11133</name>
</gene>
<keyword evidence="1" id="KW-1133">Transmembrane helix</keyword>
<sequence>MYTLMKWERMEKVMINLFLYFAILHILADFHLQSNKMFENKSSSFSWLIAHISVHAIVFGMFAFMFDGEAWIYVAAMVFVHFILELMKAIIIQCEFKGVCNRLELVEVISQLVHFGVLYAFSSYLFRHQFFLEITQMHTVFGMDATVGLSVVVAVLMLTRPVHVLFKIKKGSLELVNI</sequence>
<keyword evidence="1" id="KW-0472">Membrane</keyword>
<reference evidence="2" key="1">
    <citation type="submission" date="2011-01" db="EMBL/GenBank/DDBJ databases">
        <authorList>
            <person name="Muzny D."/>
            <person name="Qin X."/>
            <person name="Buhay C."/>
            <person name="Dugan-Rocha S."/>
            <person name="Ding Y."/>
            <person name="Chen G."/>
            <person name="Hawes A."/>
            <person name="Holder M."/>
            <person name="Jhangiani S."/>
            <person name="Johnson A."/>
            <person name="Khan Z."/>
            <person name="Li Z."/>
            <person name="Liu W."/>
            <person name="Liu X."/>
            <person name="Perez L."/>
            <person name="Shen H."/>
            <person name="Wang Q."/>
            <person name="Watt J."/>
            <person name="Xi L."/>
            <person name="Xin Y."/>
            <person name="Zhou J."/>
            <person name="Deng J."/>
            <person name="Jiang H."/>
            <person name="Liu Y."/>
            <person name="Qu J."/>
            <person name="Song X.-Z."/>
            <person name="Zhang L."/>
            <person name="Villasana D."/>
            <person name="Johnson A."/>
            <person name="Liu J."/>
            <person name="Liyanage D."/>
            <person name="Lorensuhewa L."/>
            <person name="Robinson T."/>
            <person name="Song A."/>
            <person name="Song B.-B."/>
            <person name="Dinh H."/>
            <person name="Thornton R."/>
            <person name="Coyle M."/>
            <person name="Francisco L."/>
            <person name="Jackson L."/>
            <person name="Javaid M."/>
            <person name="Korchina V."/>
            <person name="Kovar C."/>
            <person name="Mata R."/>
            <person name="Mathew T."/>
            <person name="Ngo R."/>
            <person name="Nguyen L."/>
            <person name="Nguyen N."/>
            <person name="Okwuonu G."/>
            <person name="Ongeri F."/>
            <person name="Pham C."/>
            <person name="Simmons D."/>
            <person name="Wilczek-Boney K."/>
            <person name="Hale W."/>
            <person name="Jakkamsetti A."/>
            <person name="Pham P."/>
            <person name="Ruth R."/>
            <person name="San Lucas F."/>
            <person name="Warren J."/>
            <person name="Zhang J."/>
            <person name="Zhao Z."/>
            <person name="Zhou C."/>
            <person name="Zhu D."/>
            <person name="Lee S."/>
            <person name="Bess C."/>
            <person name="Blankenburg K."/>
            <person name="Forbes L."/>
            <person name="Fu Q."/>
            <person name="Gubbala S."/>
            <person name="Hirani K."/>
            <person name="Jayaseelan J.C."/>
            <person name="Lara F."/>
            <person name="Munidasa M."/>
            <person name="Palculict T."/>
            <person name="Patil S."/>
            <person name="Pu L.-L."/>
            <person name="Saada N."/>
            <person name="Tang L."/>
            <person name="Weissenberger G."/>
            <person name="Zhu Y."/>
            <person name="Hemphill L."/>
            <person name="Shang Y."/>
            <person name="Youmans B."/>
            <person name="Ayvaz T."/>
            <person name="Ross M."/>
            <person name="Santibanez J."/>
            <person name="Aqrawi P."/>
            <person name="Gross S."/>
            <person name="Joshi V."/>
            <person name="Fowler G."/>
            <person name="Nazareth L."/>
            <person name="Reid J."/>
            <person name="Worley K."/>
            <person name="Petrosino J."/>
            <person name="Highlander S."/>
            <person name="Gibbs R."/>
        </authorList>
    </citation>
    <scope>NUCLEOTIDE SEQUENCE [LARGE SCALE GENOMIC DNA]</scope>
    <source>
        <strain evidence="2">ATCC 19414</strain>
    </source>
</reference>
<keyword evidence="3" id="KW-1185">Reference proteome</keyword>
<evidence type="ECO:0000313" key="2">
    <source>
        <dbReference type="EMBL" id="EFY09026.1"/>
    </source>
</evidence>
<name>E7FVV6_ERYRH</name>
<evidence type="ECO:0008006" key="4">
    <source>
        <dbReference type="Google" id="ProtNLM"/>
    </source>
</evidence>
<feature type="transmembrane region" description="Helical" evidence="1">
    <location>
        <begin position="70"/>
        <end position="91"/>
    </location>
</feature>
<evidence type="ECO:0000256" key="1">
    <source>
        <dbReference type="SAM" id="Phobius"/>
    </source>
</evidence>
<protein>
    <recommendedName>
        <fullName evidence="4">DUF3307 domain-containing protein</fullName>
    </recommendedName>
</protein>
<proteinExistence type="predicted"/>
<feature type="transmembrane region" description="Helical" evidence="1">
    <location>
        <begin position="103"/>
        <end position="126"/>
    </location>
</feature>
<feature type="transmembrane region" description="Helical" evidence="1">
    <location>
        <begin position="13"/>
        <end position="32"/>
    </location>
</feature>
<dbReference type="Pfam" id="PF11750">
    <property type="entry name" value="DUF3307"/>
    <property type="match status" value="1"/>
</dbReference>
<feature type="transmembrane region" description="Helical" evidence="1">
    <location>
        <begin position="138"/>
        <end position="159"/>
    </location>
</feature>
<keyword evidence="1" id="KW-0812">Transmembrane</keyword>
<dbReference type="Proteomes" id="UP000003028">
    <property type="component" value="Unassembled WGS sequence"/>
</dbReference>
<dbReference type="AlphaFoldDB" id="E7FVV6"/>
<feature type="transmembrane region" description="Helical" evidence="1">
    <location>
        <begin position="44"/>
        <end position="64"/>
    </location>
</feature>
<dbReference type="EMBL" id="ACLK02000002">
    <property type="protein sequence ID" value="EFY09026.1"/>
    <property type="molecule type" value="Genomic_DNA"/>
</dbReference>
<evidence type="ECO:0000313" key="3">
    <source>
        <dbReference type="Proteomes" id="UP000003028"/>
    </source>
</evidence>
<dbReference type="STRING" id="1648.A2I91_03095"/>
<accession>E7FVV6</accession>